<evidence type="ECO:0000313" key="2">
    <source>
        <dbReference type="Proteomes" id="UP000249682"/>
    </source>
</evidence>
<proteinExistence type="predicted"/>
<accession>A0AAD0KPM1</accession>
<dbReference type="AlphaFoldDB" id="A0AAD0KPM1"/>
<gene>
    <name evidence="1" type="ORF">DIJ64_00340</name>
</gene>
<protein>
    <submittedName>
        <fullName evidence="1">Uncharacterized protein</fullName>
    </submittedName>
</protein>
<name>A0AAD0KPM1_MYCLR</name>
<dbReference type="EMBL" id="CP029543">
    <property type="protein sequence ID" value="AWV47074.1"/>
    <property type="molecule type" value="Genomic_DNA"/>
</dbReference>
<reference evidence="1 2" key="1">
    <citation type="submission" date="2018-05" db="EMBL/GenBank/DDBJ databases">
        <title>Evolution of small genomes with special reference to Mycobacterium leprae.</title>
        <authorList>
            <person name="Mohanty P.S."/>
            <person name="Bansal A.K."/>
            <person name="Gupta U.D."/>
            <person name="Naaz F."/>
            <person name="Dwivedi V.D."/>
            <person name="Singh H."/>
            <person name="Gupta G."/>
            <person name="Sharma S."/>
            <person name="Arora M."/>
        </authorList>
    </citation>
    <scope>NUCLEOTIDE SEQUENCE [LARGE SCALE GENOMIC DNA]</scope>
    <source>
        <strain evidence="1 2">MRHRU-235-G</strain>
    </source>
</reference>
<dbReference type="Proteomes" id="UP000249682">
    <property type="component" value="Chromosome"/>
</dbReference>
<organism evidence="1 2">
    <name type="scientific">Mycobacterium leprae</name>
    <dbReference type="NCBI Taxonomy" id="1769"/>
    <lineage>
        <taxon>Bacteria</taxon>
        <taxon>Bacillati</taxon>
        <taxon>Actinomycetota</taxon>
        <taxon>Actinomycetes</taxon>
        <taxon>Mycobacteriales</taxon>
        <taxon>Mycobacteriaceae</taxon>
        <taxon>Mycobacterium</taxon>
    </lineage>
</organism>
<sequence>MLGRIFYQAHRDLRRTAYSALAALNATMTTPNVKSKISVPASRAAAFGAAVSVGAVCRNDHYLETTWPSEDVTP</sequence>
<evidence type="ECO:0000313" key="1">
    <source>
        <dbReference type="EMBL" id="AWV47074.1"/>
    </source>
</evidence>